<evidence type="ECO:0000313" key="3">
    <source>
        <dbReference type="Proteomes" id="UP000265715"/>
    </source>
</evidence>
<comment type="caution">
    <text evidence="2">The sequence shown here is derived from an EMBL/GenBank/DDBJ whole genome shotgun (WGS) entry which is preliminary data.</text>
</comment>
<dbReference type="EMBL" id="QXDL01000395">
    <property type="protein sequence ID" value="RIH74697.1"/>
    <property type="molecule type" value="Genomic_DNA"/>
</dbReference>
<evidence type="ECO:0000259" key="1">
    <source>
        <dbReference type="Pfam" id="PF07883"/>
    </source>
</evidence>
<dbReference type="SUPFAM" id="SSF51182">
    <property type="entry name" value="RmlC-like cupins"/>
    <property type="match status" value="1"/>
</dbReference>
<dbReference type="AlphaFoldDB" id="A0A399DRS5"/>
<sequence>MSEQSCRVIRAAEGYRGKQGLSYGGAVSAQSVGARRLCMHRVSIPPGARANAHLHEEHETAIFVLSGEAGMWYGERLEHHLSARAGDFVYIPAGVPHLPYNPSLTEPVEAVLARTDPDEQESVVLRPDLDGLR</sequence>
<dbReference type="Gene3D" id="2.60.120.10">
    <property type="entry name" value="Jelly Rolls"/>
    <property type="match status" value="1"/>
</dbReference>
<protein>
    <submittedName>
        <fullName evidence="2">Cupin domain protein</fullName>
    </submittedName>
</protein>
<dbReference type="RefSeq" id="WP_119316858.1">
    <property type="nucleotide sequence ID" value="NZ_QXDL01000395.1"/>
</dbReference>
<dbReference type="InterPro" id="IPR013096">
    <property type="entry name" value="Cupin_2"/>
</dbReference>
<feature type="domain" description="Cupin type-2" evidence="1">
    <location>
        <begin position="41"/>
        <end position="111"/>
    </location>
</feature>
<gene>
    <name evidence="2" type="ORF">Mterra_04056</name>
</gene>
<proteinExistence type="predicted"/>
<dbReference type="Pfam" id="PF07883">
    <property type="entry name" value="Cupin_2"/>
    <property type="match status" value="1"/>
</dbReference>
<evidence type="ECO:0000313" key="2">
    <source>
        <dbReference type="EMBL" id="RIH74697.1"/>
    </source>
</evidence>
<dbReference type="InterPro" id="IPR053146">
    <property type="entry name" value="QDO-like"/>
</dbReference>
<dbReference type="OrthoDB" id="25744at2"/>
<accession>A0A399DRS5</accession>
<dbReference type="Proteomes" id="UP000265715">
    <property type="component" value="Unassembled WGS sequence"/>
</dbReference>
<name>A0A399DRS5_9DEIN</name>
<dbReference type="InterPro" id="IPR014710">
    <property type="entry name" value="RmlC-like_jellyroll"/>
</dbReference>
<dbReference type="PANTHER" id="PTHR36440">
    <property type="entry name" value="PUTATIVE (AFU_ORTHOLOGUE AFUA_8G07350)-RELATED"/>
    <property type="match status" value="1"/>
</dbReference>
<organism evidence="2 3">
    <name type="scientific">Calidithermus terrae</name>
    <dbReference type="NCBI Taxonomy" id="1408545"/>
    <lineage>
        <taxon>Bacteria</taxon>
        <taxon>Thermotogati</taxon>
        <taxon>Deinococcota</taxon>
        <taxon>Deinococci</taxon>
        <taxon>Thermales</taxon>
        <taxon>Thermaceae</taxon>
        <taxon>Calidithermus</taxon>
    </lineage>
</organism>
<dbReference type="CDD" id="cd02210">
    <property type="entry name" value="cupin_BLR2406-like"/>
    <property type="match status" value="1"/>
</dbReference>
<dbReference type="InterPro" id="IPR011051">
    <property type="entry name" value="RmlC_Cupin_sf"/>
</dbReference>
<keyword evidence="3" id="KW-1185">Reference proteome</keyword>
<dbReference type="PANTHER" id="PTHR36440:SF1">
    <property type="entry name" value="PUTATIVE (AFU_ORTHOLOGUE AFUA_8G07350)-RELATED"/>
    <property type="match status" value="1"/>
</dbReference>
<reference evidence="2 3" key="1">
    <citation type="submission" date="2018-08" db="EMBL/GenBank/DDBJ databases">
        <title>Meiothermus terrae DSM 26712 genome sequencing project.</title>
        <authorList>
            <person name="Da Costa M.S."/>
            <person name="Albuquerque L."/>
            <person name="Raposo P."/>
            <person name="Froufe H.J.C."/>
            <person name="Barroso C.S."/>
            <person name="Egas C."/>
        </authorList>
    </citation>
    <scope>NUCLEOTIDE SEQUENCE [LARGE SCALE GENOMIC DNA]</scope>
    <source>
        <strain evidence="2 3">DSM 26712</strain>
    </source>
</reference>
<dbReference type="InterPro" id="IPR017102">
    <property type="entry name" value="UCP037087"/>
</dbReference>
<dbReference type="PIRSF" id="PIRSF037087">
    <property type="entry name" value="UCP037087"/>
    <property type="match status" value="1"/>
</dbReference>